<feature type="region of interest" description="Disordered" evidence="1">
    <location>
        <begin position="1"/>
        <end position="60"/>
    </location>
</feature>
<dbReference type="AlphaFoldDB" id="Q60DU7"/>
<evidence type="ECO:0000313" key="3">
    <source>
        <dbReference type="Proteomes" id="UP000000763"/>
    </source>
</evidence>
<gene>
    <name evidence="2" type="ORF">OSJNBa0086E02.7</name>
</gene>
<dbReference type="EMBL" id="AC144741">
    <property type="protein sequence ID" value="AAV25236.1"/>
    <property type="molecule type" value="Genomic_DNA"/>
</dbReference>
<accession>Q60DU7</accession>
<sequence>MTVAFTESRDWVIEEDSGRRSPLLEPPPSLTVAAVGFASPRATPSSPSPSKSATGSHPPSCAGCPGVCPAIAFACSRSPSSIVVGPLGQLKSPVRAPGRAPSPPSDRGPSVAARMAAHVAATSAPRVRHVVLPIPGLVDSVHRGPAALSR</sequence>
<feature type="region of interest" description="Disordered" evidence="1">
    <location>
        <begin position="90"/>
        <end position="114"/>
    </location>
</feature>
<feature type="compositionally biased region" description="Basic and acidic residues" evidence="1">
    <location>
        <begin position="7"/>
        <end position="19"/>
    </location>
</feature>
<organism evidence="2 3">
    <name type="scientific">Oryza sativa subsp. japonica</name>
    <name type="common">Rice</name>
    <dbReference type="NCBI Taxonomy" id="39947"/>
    <lineage>
        <taxon>Eukaryota</taxon>
        <taxon>Viridiplantae</taxon>
        <taxon>Streptophyta</taxon>
        <taxon>Embryophyta</taxon>
        <taxon>Tracheophyta</taxon>
        <taxon>Spermatophyta</taxon>
        <taxon>Magnoliopsida</taxon>
        <taxon>Liliopsida</taxon>
        <taxon>Poales</taxon>
        <taxon>Poaceae</taxon>
        <taxon>BOP clade</taxon>
        <taxon>Oryzoideae</taxon>
        <taxon>Oryzeae</taxon>
        <taxon>Oryzinae</taxon>
        <taxon>Oryza</taxon>
        <taxon>Oryza sativa</taxon>
    </lineage>
</organism>
<feature type="compositionally biased region" description="Low complexity" evidence="1">
    <location>
        <begin position="38"/>
        <end position="56"/>
    </location>
</feature>
<name>Q60DU7_ORYSJ</name>
<dbReference type="Proteomes" id="UP000000763">
    <property type="component" value="Chromosome 5"/>
</dbReference>
<reference evidence="3" key="1">
    <citation type="journal article" date="2005" name="Nature">
        <title>The map-based sequence of the rice genome.</title>
        <authorList>
            <consortium name="International rice genome sequencing project (IRGSP)"/>
            <person name="Matsumoto T."/>
            <person name="Wu J."/>
            <person name="Kanamori H."/>
            <person name="Katayose Y."/>
            <person name="Fujisawa M."/>
            <person name="Namiki N."/>
            <person name="Mizuno H."/>
            <person name="Yamamoto K."/>
            <person name="Antonio B.A."/>
            <person name="Baba T."/>
            <person name="Sakata K."/>
            <person name="Nagamura Y."/>
            <person name="Aoki H."/>
            <person name="Arikawa K."/>
            <person name="Arita K."/>
            <person name="Bito T."/>
            <person name="Chiden Y."/>
            <person name="Fujitsuka N."/>
            <person name="Fukunaka R."/>
            <person name="Hamada M."/>
            <person name="Harada C."/>
            <person name="Hayashi A."/>
            <person name="Hijishita S."/>
            <person name="Honda M."/>
            <person name="Hosokawa S."/>
            <person name="Ichikawa Y."/>
            <person name="Idonuma A."/>
            <person name="Iijima M."/>
            <person name="Ikeda M."/>
            <person name="Ikeno M."/>
            <person name="Ito K."/>
            <person name="Ito S."/>
            <person name="Ito T."/>
            <person name="Ito Y."/>
            <person name="Ito Y."/>
            <person name="Iwabuchi A."/>
            <person name="Kamiya K."/>
            <person name="Karasawa W."/>
            <person name="Kurita K."/>
            <person name="Katagiri S."/>
            <person name="Kikuta A."/>
            <person name="Kobayashi H."/>
            <person name="Kobayashi N."/>
            <person name="Machita K."/>
            <person name="Maehara T."/>
            <person name="Masukawa M."/>
            <person name="Mizubayashi T."/>
            <person name="Mukai Y."/>
            <person name="Nagasaki H."/>
            <person name="Nagata Y."/>
            <person name="Naito S."/>
            <person name="Nakashima M."/>
            <person name="Nakama Y."/>
            <person name="Nakamichi Y."/>
            <person name="Nakamura M."/>
            <person name="Meguro A."/>
            <person name="Negishi M."/>
            <person name="Ohta I."/>
            <person name="Ohta T."/>
            <person name="Okamoto M."/>
            <person name="Ono N."/>
            <person name="Saji S."/>
            <person name="Sakaguchi M."/>
            <person name="Sakai K."/>
            <person name="Shibata M."/>
            <person name="Shimokawa T."/>
            <person name="Song J."/>
            <person name="Takazaki Y."/>
            <person name="Terasawa K."/>
            <person name="Tsugane M."/>
            <person name="Tsuji K."/>
            <person name="Ueda S."/>
            <person name="Waki K."/>
            <person name="Yamagata H."/>
            <person name="Yamamoto M."/>
            <person name="Yamamoto S."/>
            <person name="Yamane H."/>
            <person name="Yoshiki S."/>
            <person name="Yoshihara R."/>
            <person name="Yukawa K."/>
            <person name="Zhong H."/>
            <person name="Yano M."/>
            <person name="Yuan Q."/>
            <person name="Ouyang S."/>
            <person name="Liu J."/>
            <person name="Jones K.M."/>
            <person name="Gansberger K."/>
            <person name="Moffat K."/>
            <person name="Hill J."/>
            <person name="Bera J."/>
            <person name="Fadrosh D."/>
            <person name="Jin S."/>
            <person name="Johri S."/>
            <person name="Kim M."/>
            <person name="Overton L."/>
            <person name="Reardon M."/>
            <person name="Tsitrin T."/>
            <person name="Vuong H."/>
            <person name="Weaver B."/>
            <person name="Ciecko A."/>
            <person name="Tallon L."/>
            <person name="Jackson J."/>
            <person name="Pai G."/>
            <person name="Aken S.V."/>
            <person name="Utterback T."/>
            <person name="Reidmuller S."/>
            <person name="Feldblyum T."/>
            <person name="Hsiao J."/>
            <person name="Zismann V."/>
            <person name="Iobst S."/>
            <person name="de Vazeille A.R."/>
            <person name="Buell C.R."/>
            <person name="Ying K."/>
            <person name="Li Y."/>
            <person name="Lu T."/>
            <person name="Huang Y."/>
            <person name="Zhao Q."/>
            <person name="Feng Q."/>
            <person name="Zhang L."/>
            <person name="Zhu J."/>
            <person name="Weng Q."/>
            <person name="Mu J."/>
            <person name="Lu Y."/>
            <person name="Fan D."/>
            <person name="Liu Y."/>
            <person name="Guan J."/>
            <person name="Zhang Y."/>
            <person name="Yu S."/>
            <person name="Liu X."/>
            <person name="Zhang Y."/>
            <person name="Hong G."/>
            <person name="Han B."/>
            <person name="Choisne N."/>
            <person name="Demange N."/>
            <person name="Orjeda G."/>
            <person name="Samain S."/>
            <person name="Cattolico L."/>
            <person name="Pelletier E."/>
            <person name="Couloux A."/>
            <person name="Segurens B."/>
            <person name="Wincker P."/>
            <person name="D'Hont A."/>
            <person name="Scarpelli C."/>
            <person name="Weissenbach J."/>
            <person name="Salanoubat M."/>
            <person name="Quetier F."/>
            <person name="Yu Y."/>
            <person name="Kim H.R."/>
            <person name="Rambo T."/>
            <person name="Currie J."/>
            <person name="Collura K."/>
            <person name="Luo M."/>
            <person name="Yang T."/>
            <person name="Ammiraju J.S.S."/>
            <person name="Engler F."/>
            <person name="Soderlund C."/>
            <person name="Wing R.A."/>
            <person name="Palmer L.E."/>
            <person name="de la Bastide M."/>
            <person name="Spiegel L."/>
            <person name="Nascimento L."/>
            <person name="Zutavern T."/>
            <person name="O'Shaughnessy A."/>
            <person name="Dike S."/>
            <person name="Dedhia N."/>
            <person name="Preston R."/>
            <person name="Balija V."/>
            <person name="McCombie W.R."/>
            <person name="Chow T."/>
            <person name="Chen H."/>
            <person name="Chung M."/>
            <person name="Chen C."/>
            <person name="Shaw J."/>
            <person name="Wu H."/>
            <person name="Hsiao K."/>
            <person name="Chao Y."/>
            <person name="Chu M."/>
            <person name="Cheng C."/>
            <person name="Hour A."/>
            <person name="Lee P."/>
            <person name="Lin S."/>
            <person name="Lin Y."/>
            <person name="Liou J."/>
            <person name="Liu S."/>
            <person name="Hsing Y."/>
            <person name="Raghuvanshi S."/>
            <person name="Mohanty A."/>
            <person name="Bharti A.K."/>
            <person name="Gaur A."/>
            <person name="Gupta V."/>
            <person name="Kumar D."/>
            <person name="Ravi V."/>
            <person name="Vij S."/>
            <person name="Kapur A."/>
            <person name="Khurana P."/>
            <person name="Khurana P."/>
            <person name="Khurana J.P."/>
            <person name="Tyagi A.K."/>
            <person name="Gaikwad K."/>
            <person name="Singh A."/>
            <person name="Dalal V."/>
            <person name="Srivastava S."/>
            <person name="Dixit A."/>
            <person name="Pal A.K."/>
            <person name="Ghazi I.A."/>
            <person name="Yadav M."/>
            <person name="Pandit A."/>
            <person name="Bhargava A."/>
            <person name="Sureshbabu K."/>
            <person name="Batra K."/>
            <person name="Sharma T.R."/>
            <person name="Mohapatra T."/>
            <person name="Singh N.K."/>
            <person name="Messing J."/>
            <person name="Nelson A.B."/>
            <person name="Fuks G."/>
            <person name="Kavchok S."/>
            <person name="Keizer G."/>
            <person name="Linton E."/>
            <person name="Llaca V."/>
            <person name="Song R."/>
            <person name="Tanyolac B."/>
            <person name="Young S."/>
            <person name="Ho-Il K."/>
            <person name="Hahn J.H."/>
            <person name="Sangsakoo G."/>
            <person name="Vanavichit A."/>
            <person name="de Mattos Luiz.A.T."/>
            <person name="Zimmer P.D."/>
            <person name="Malone G."/>
            <person name="Dellagostin O."/>
            <person name="de Oliveira A.C."/>
            <person name="Bevan M."/>
            <person name="Bancroft I."/>
            <person name="Minx P."/>
            <person name="Cordum H."/>
            <person name="Wilson R."/>
            <person name="Cheng Z."/>
            <person name="Jin W."/>
            <person name="Jiang J."/>
            <person name="Leong S.A."/>
            <person name="Iwama H."/>
            <person name="Gojobori T."/>
            <person name="Itoh T."/>
            <person name="Niimura Y."/>
            <person name="Fujii Y."/>
            <person name="Habara T."/>
            <person name="Sakai H."/>
            <person name="Sato Y."/>
            <person name="Wilson G."/>
            <person name="Kumar K."/>
            <person name="McCouch S."/>
            <person name="Juretic N."/>
            <person name="Hoen D."/>
            <person name="Wright S."/>
            <person name="Bruskiewich R."/>
            <person name="Bureau T."/>
            <person name="Miyao A."/>
            <person name="Hirochika H."/>
            <person name="Nishikawa T."/>
            <person name="Kadowaki K."/>
            <person name="Sugiura M."/>
            <person name="Burr B."/>
            <person name="Sasaki T."/>
        </authorList>
    </citation>
    <scope>NUCLEOTIDE SEQUENCE [LARGE SCALE GENOMIC DNA]</scope>
    <source>
        <strain evidence="3">cv. Nipponbare</strain>
    </source>
</reference>
<proteinExistence type="predicted"/>
<evidence type="ECO:0000256" key="1">
    <source>
        <dbReference type="SAM" id="MobiDB-lite"/>
    </source>
</evidence>
<evidence type="ECO:0000313" key="2">
    <source>
        <dbReference type="EMBL" id="AAV25236.1"/>
    </source>
</evidence>
<reference evidence="3" key="2">
    <citation type="journal article" date="2008" name="Nucleic Acids Res.">
        <title>The rice annotation project database (RAP-DB): 2008 update.</title>
        <authorList>
            <consortium name="The rice annotation project (RAP)"/>
        </authorList>
    </citation>
    <scope>GENOME REANNOTATION</scope>
    <source>
        <strain evidence="3">cv. Nipponbare</strain>
    </source>
</reference>
<protein>
    <submittedName>
        <fullName evidence="2">Uncharacterized protein</fullName>
    </submittedName>
</protein>